<proteinExistence type="predicted"/>
<dbReference type="Proteomes" id="UP001189429">
    <property type="component" value="Unassembled WGS sequence"/>
</dbReference>
<protein>
    <submittedName>
        <fullName evidence="2">Uncharacterized protein</fullName>
    </submittedName>
</protein>
<organism evidence="2 3">
    <name type="scientific">Prorocentrum cordatum</name>
    <dbReference type="NCBI Taxonomy" id="2364126"/>
    <lineage>
        <taxon>Eukaryota</taxon>
        <taxon>Sar</taxon>
        <taxon>Alveolata</taxon>
        <taxon>Dinophyceae</taxon>
        <taxon>Prorocentrales</taxon>
        <taxon>Prorocentraceae</taxon>
        <taxon>Prorocentrum</taxon>
    </lineage>
</organism>
<feature type="region of interest" description="Disordered" evidence="1">
    <location>
        <begin position="90"/>
        <end position="190"/>
    </location>
</feature>
<comment type="caution">
    <text evidence="2">The sequence shown here is derived from an EMBL/GenBank/DDBJ whole genome shotgun (WGS) entry which is preliminary data.</text>
</comment>
<sequence length="190" mass="19307">MPEKRVDPSDSGAFVNIRSLSLSLALQCPRPLHFKQCVPLLRRADPQPRQGEAAQDGRSYTLEELNTFYRNVYTPAEIKTYWDVACRTGREQPKGKKAKAAAGAATPGAAAPKAGPAPKGPAPKGPAPKGPASSPAAPKPAPKQGGRKAGADAAAQGKAGASSKAASSTKAPDKAPPAAAKAPSAARPSG</sequence>
<keyword evidence="3" id="KW-1185">Reference proteome</keyword>
<reference evidence="2" key="1">
    <citation type="submission" date="2023-10" db="EMBL/GenBank/DDBJ databases">
        <authorList>
            <person name="Chen Y."/>
            <person name="Shah S."/>
            <person name="Dougan E. K."/>
            <person name="Thang M."/>
            <person name="Chan C."/>
        </authorList>
    </citation>
    <scope>NUCLEOTIDE SEQUENCE [LARGE SCALE GENOMIC DNA]</scope>
</reference>
<gene>
    <name evidence="2" type="ORF">PCOR1329_LOCUS3668</name>
</gene>
<feature type="non-terminal residue" evidence="2">
    <location>
        <position position="190"/>
    </location>
</feature>
<feature type="compositionally biased region" description="Low complexity" evidence="1">
    <location>
        <begin position="100"/>
        <end position="117"/>
    </location>
</feature>
<evidence type="ECO:0000256" key="1">
    <source>
        <dbReference type="SAM" id="MobiDB-lite"/>
    </source>
</evidence>
<name>A0ABN9PJY7_9DINO</name>
<dbReference type="EMBL" id="CAUYUJ010000944">
    <property type="protein sequence ID" value="CAK0793337.1"/>
    <property type="molecule type" value="Genomic_DNA"/>
</dbReference>
<feature type="compositionally biased region" description="Pro residues" evidence="1">
    <location>
        <begin position="118"/>
        <end position="129"/>
    </location>
</feature>
<evidence type="ECO:0000313" key="2">
    <source>
        <dbReference type="EMBL" id="CAK0793337.1"/>
    </source>
</evidence>
<evidence type="ECO:0000313" key="3">
    <source>
        <dbReference type="Proteomes" id="UP001189429"/>
    </source>
</evidence>
<accession>A0ABN9PJY7</accession>
<feature type="compositionally biased region" description="Low complexity" evidence="1">
    <location>
        <begin position="151"/>
        <end position="190"/>
    </location>
</feature>